<dbReference type="GO" id="GO:0005524">
    <property type="term" value="F:ATP binding"/>
    <property type="evidence" value="ECO:0007669"/>
    <property type="project" value="UniProtKB-UniRule"/>
</dbReference>
<keyword evidence="5 14" id="KW-0418">Kinase</keyword>
<evidence type="ECO:0000256" key="1">
    <source>
        <dbReference type="ARBA" id="ARBA00001946"/>
    </source>
</evidence>
<keyword evidence="4 9" id="KW-0547">Nucleotide-binding</keyword>
<keyword evidence="7 9" id="KW-0067">ATP-binding</keyword>
<evidence type="ECO:0000256" key="9">
    <source>
        <dbReference type="PROSITE-ProRule" id="PRU10141"/>
    </source>
</evidence>
<keyword evidence="15" id="KW-1185">Reference proteome</keyword>
<feature type="compositionally biased region" description="Basic and acidic residues" evidence="11">
    <location>
        <begin position="1433"/>
        <end position="1442"/>
    </location>
</feature>
<dbReference type="PROSITE" id="PS50011">
    <property type="entry name" value="PROTEIN_KINASE_DOM"/>
    <property type="match status" value="1"/>
</dbReference>
<dbReference type="InterPro" id="IPR011009">
    <property type="entry name" value="Kinase-like_dom_sf"/>
</dbReference>
<comment type="similarity">
    <text evidence="8">Belongs to the protein kinase superfamily. Ser/Thr protein kinase family. CDPK subfamily.</text>
</comment>
<dbReference type="SMART" id="SM00220">
    <property type="entry name" value="S_TKc"/>
    <property type="match status" value="1"/>
</dbReference>
<feature type="region of interest" description="Disordered" evidence="11">
    <location>
        <begin position="110"/>
        <end position="137"/>
    </location>
</feature>
<dbReference type="Pfam" id="PF00069">
    <property type="entry name" value="Pkinase"/>
    <property type="match status" value="1"/>
</dbReference>
<organism evidence="14 15">
    <name type="scientific">Symbiodinium microadriaticum</name>
    <name type="common">Dinoflagellate</name>
    <name type="synonym">Zooxanthella microadriatica</name>
    <dbReference type="NCBI Taxonomy" id="2951"/>
    <lineage>
        <taxon>Eukaryota</taxon>
        <taxon>Sar</taxon>
        <taxon>Alveolata</taxon>
        <taxon>Dinophyceae</taxon>
        <taxon>Suessiales</taxon>
        <taxon>Symbiodiniaceae</taxon>
        <taxon>Symbiodinium</taxon>
    </lineage>
</organism>
<accession>A0A1Q9D7D1</accession>
<dbReference type="InterPro" id="IPR017441">
    <property type="entry name" value="Protein_kinase_ATP_BS"/>
</dbReference>
<evidence type="ECO:0000256" key="2">
    <source>
        <dbReference type="ARBA" id="ARBA00022527"/>
    </source>
</evidence>
<evidence type="ECO:0000259" key="13">
    <source>
        <dbReference type="PROSITE" id="PS50222"/>
    </source>
</evidence>
<feature type="region of interest" description="Disordered" evidence="11">
    <location>
        <begin position="47"/>
        <end position="71"/>
    </location>
</feature>
<feature type="region of interest" description="Disordered" evidence="11">
    <location>
        <begin position="1735"/>
        <end position="1755"/>
    </location>
</feature>
<evidence type="ECO:0000256" key="10">
    <source>
        <dbReference type="SAM" id="Coils"/>
    </source>
</evidence>
<feature type="coiled-coil region" evidence="10">
    <location>
        <begin position="357"/>
        <end position="405"/>
    </location>
</feature>
<dbReference type="GO" id="GO:0005509">
    <property type="term" value="F:calcium ion binding"/>
    <property type="evidence" value="ECO:0007669"/>
    <property type="project" value="InterPro"/>
</dbReference>
<dbReference type="InterPro" id="IPR000719">
    <property type="entry name" value="Prot_kinase_dom"/>
</dbReference>
<feature type="binding site" evidence="9">
    <location>
        <position position="837"/>
    </location>
    <ligand>
        <name>ATP</name>
        <dbReference type="ChEBI" id="CHEBI:30616"/>
    </ligand>
</feature>
<feature type="domain" description="EF-hand" evidence="13">
    <location>
        <begin position="2165"/>
        <end position="2198"/>
    </location>
</feature>
<feature type="region of interest" description="Disordered" evidence="11">
    <location>
        <begin position="1480"/>
        <end position="1556"/>
    </location>
</feature>
<dbReference type="PROSITE" id="PS00018">
    <property type="entry name" value="EF_HAND_1"/>
    <property type="match status" value="1"/>
</dbReference>
<evidence type="ECO:0000313" key="15">
    <source>
        <dbReference type="Proteomes" id="UP000186817"/>
    </source>
</evidence>
<dbReference type="InterPro" id="IPR011992">
    <property type="entry name" value="EF-hand-dom_pair"/>
</dbReference>
<keyword evidence="2" id="KW-0723">Serine/threonine-protein kinase</keyword>
<feature type="region of interest" description="Disordered" evidence="11">
    <location>
        <begin position="1433"/>
        <end position="1459"/>
    </location>
</feature>
<feature type="compositionally biased region" description="Basic and acidic residues" evidence="11">
    <location>
        <begin position="461"/>
        <end position="474"/>
    </location>
</feature>
<sequence>MFLCFAVAVPDFSFPQGSVSDAFGDLDPCLPSARRPRPLEISEGPIRMGHKVQGSPSELSTAPTAHEDSAPHDCVEQGATAARHIGSPVGSVALASAELDADSAGESCAAFRKRASSSHIPRGPPGGQEDAHNETVGGLQERLKVLLELAGRSWNGMSMPQASIEELETDLLQVTGRARRLWKAVESSEARVRSLEAQLQKSTSSSSAAVLAPIEQEESLQASQEEELQERIARLDHDLRHAESKAGDERRKSTRLRARIARMRQEYLNRVSEVAGSRNAIEHFQTEAARWRVTLREHQEQERQRRQADSELRARLGDLAVRPLPAGQECSTLKLAKHVGHCWTEAWRAGAARQEETAKLKETRSRLESQLLNAKADMELETQSLARAEEELQRLVADHRARERIVKEEFAVARATNSLLMEEKAQWLQTRPKLLNFLEDCSRQTPSSHASHGPHAAHAKHATERRSASPRADEAAQALQAAERENKELQATIAALENDKARLIQDQEELIRRVRARVVPLQQRALSGQQNLELASRLHVYVQSSSIEGMDDEGTALSLNRVQVMIAAAARQLVAGNKWITKEVFDGRLDQIRSEYLKELRQIQARFEDQSSSKALQGVTPVVTVSSKLPKMMLQHIPNEAPDRLGTAPAGGTRPIPGIALPLSARSGGLRPSTVDSRPRKVTIKVQSLAKPALLSLKTCLRPAAKDILATYLYQHRTVQEFSQPLPEFREQLYSRCATRYLREVNSGSKNKGAAGAATTAVACRTNEPGTEWKDLTPPADGMLREHCGDSCAARASFSGSVHFFTQYKLGKKLGEGAFGQVRLVVDRSTQKELAVKIVDVRERDEHGACSGAVSKSRDRVTRTEVDLWSKASGTDYEYIVKLYKSFAEKSLYYMVCEKCQCSFMDRLVEAESMSEADLAKIFRHMLLGVFHTHEVGIVHRDIKPDNFLWGGPNNSVLKLCDYGLAVMMPKTGKLSGVFGTAPYMAPEMLRNEGYDFLADVWSIGSVAYLLVFGSFPYSPSEASAPAMKKAIIEDHPPLHFPALSDAQGVVSGSLVGALDFTKMLLKRSAKQRPTAAEALRHEFVAEKVVKLPDANEFDPLLRKNAHKARSLTQQMRQKRDSTVQHGIDDLLKKLIIKNGGDISSSNIFFSEGDEKLDQEEEEPRSMEPRMKRRSSRRDVKHSTHSGVIDQSGSLKFDMSPNSAVDSRASGKSAPGDVADPSSGPVESMLNPAGFWRAGSYVKGHDGADVKYPHGSCIRRCGSKGSTFCKPMEPMEVETDARWQIPRGRRRRDRRRGSRWVVAVGSCVCVRSASEGFSVAHGSGSQRRRWAPLAGASAIQGPAAAAAPKQAGGWGRNGLVALAFFGLFEGSDVAERRQAGKRSKAQKVKGRKTDHDDLKQWLLKETTQHEASWRRTTSEWWHGLVNGPSSHVELIRQRKPSSDEVQAMSSEEGDEDEDATKGILNILASVKTSVVAAVLGTGNGRSDEDEDNKDPPVEEEGSEDWWQSAQAALGMADDSDKAESPAAMTEEPEEVPAALPQRQEEEAAEEPLELEAEPVLEAVDVPEDADPQEDQPPPEPLAEVEVQQPPEVPGMEDANLVVSVEIDEKKQKVVNAGEEGAENLMAGSNRQILEAMAQEGWEVEVVNESENLYMLSLPPGWKGDEIVATNYVEVGIKLPKVPGLTNIMEYFVKSYGTQSTQDCTDALARAAEVARPPETPLQIVEEKVKELFTPLTGPEPEEAETQPETDAVDPEEVGLTLPSIAEAEPAPPEEQASSEDPLPPVVPGMEEANLVVRVKIDPKRRLVEDLGAEGAENLMAGSNRQILEAMAQEGWEVEVVNESENLYMLSLPPVLYEVMGSTISIPAPRFLTTLRTTTGRDGGESSYKDRLEGDLVLQNGENIFTLQLGFPFRSTLTISAAGWTRATVGWDGDEIVTSNYVEVGIKLPKVPGLSNIMEYFVKSYGTQSTQDCTDAMARAAAVARPPETPLQSIEVKMKELFNPLADQNQQEDALLARETASVFKMTLGREVSDIMSRPASTSSAISAQLIYWMLAEAGYFLTLAASARGLCDTLWREFLSHSLGCVEAMLLRGASLVAGLASLLHVGAEPLIQIPPHIQNLELSTPKPVTAAQMQEFKQDFVDVDFNKDDQMDAQEVRAHFKGGISDVELYQFFLDSDKDQSGDVSLQEYVDYAAMLN</sequence>
<evidence type="ECO:0000256" key="8">
    <source>
        <dbReference type="ARBA" id="ARBA00024334"/>
    </source>
</evidence>
<evidence type="ECO:0000256" key="6">
    <source>
        <dbReference type="ARBA" id="ARBA00022837"/>
    </source>
</evidence>
<evidence type="ECO:0000313" key="14">
    <source>
        <dbReference type="EMBL" id="OLP91051.1"/>
    </source>
</evidence>
<feature type="compositionally biased region" description="Polar residues" evidence="11">
    <location>
        <begin position="1185"/>
        <end position="1205"/>
    </location>
</feature>
<dbReference type="PROSITE" id="PS50222">
    <property type="entry name" value="EF_HAND_2"/>
    <property type="match status" value="1"/>
</dbReference>
<dbReference type="SUPFAM" id="SSF47473">
    <property type="entry name" value="EF-hand"/>
    <property type="match status" value="1"/>
</dbReference>
<reference evidence="14 15" key="1">
    <citation type="submission" date="2016-02" db="EMBL/GenBank/DDBJ databases">
        <title>Genome analysis of coral dinoflagellate symbionts highlights evolutionary adaptations to a symbiotic lifestyle.</title>
        <authorList>
            <person name="Aranda M."/>
            <person name="Li Y."/>
            <person name="Liew Y.J."/>
            <person name="Baumgarten S."/>
            <person name="Simakov O."/>
            <person name="Wilson M."/>
            <person name="Piel J."/>
            <person name="Ashoor H."/>
            <person name="Bougouffa S."/>
            <person name="Bajic V.B."/>
            <person name="Ryu T."/>
            <person name="Ravasi T."/>
            <person name="Bayer T."/>
            <person name="Micklem G."/>
            <person name="Kim H."/>
            <person name="Bhak J."/>
            <person name="Lajeunesse T.C."/>
            <person name="Voolstra C.R."/>
        </authorList>
    </citation>
    <scope>NUCLEOTIDE SEQUENCE [LARGE SCALE GENOMIC DNA]</scope>
    <source>
        <strain evidence="14 15">CCMP2467</strain>
    </source>
</reference>
<feature type="region of interest" description="Disordered" evidence="11">
    <location>
        <begin position="1148"/>
        <end position="1226"/>
    </location>
</feature>
<dbReference type="InterPro" id="IPR050205">
    <property type="entry name" value="CDPK_Ser/Thr_kinases"/>
</dbReference>
<proteinExistence type="inferred from homology"/>
<evidence type="ECO:0000256" key="5">
    <source>
        <dbReference type="ARBA" id="ARBA00022777"/>
    </source>
</evidence>
<dbReference type="Proteomes" id="UP000186817">
    <property type="component" value="Unassembled WGS sequence"/>
</dbReference>
<evidence type="ECO:0000256" key="3">
    <source>
        <dbReference type="ARBA" id="ARBA00022679"/>
    </source>
</evidence>
<evidence type="ECO:0000259" key="12">
    <source>
        <dbReference type="PROSITE" id="PS50011"/>
    </source>
</evidence>
<dbReference type="EMBL" id="LSRX01000681">
    <property type="protein sequence ID" value="OLP91051.1"/>
    <property type="molecule type" value="Genomic_DNA"/>
</dbReference>
<feature type="compositionally biased region" description="Acidic residues" evidence="11">
    <location>
        <begin position="1546"/>
        <end position="1556"/>
    </location>
</feature>
<feature type="domain" description="Protein kinase" evidence="12">
    <location>
        <begin position="808"/>
        <end position="1085"/>
    </location>
</feature>
<evidence type="ECO:0000256" key="7">
    <source>
        <dbReference type="ARBA" id="ARBA00022840"/>
    </source>
</evidence>
<feature type="compositionally biased region" description="Polar residues" evidence="11">
    <location>
        <begin position="54"/>
        <end position="63"/>
    </location>
</feature>
<dbReference type="Gene3D" id="1.10.510.10">
    <property type="entry name" value="Transferase(Phosphotransferase) domain 1"/>
    <property type="match status" value="1"/>
</dbReference>
<name>A0A1Q9D7D1_SYMMI</name>
<dbReference type="InterPro" id="IPR002048">
    <property type="entry name" value="EF_hand_dom"/>
</dbReference>
<feature type="coiled-coil region" evidence="10">
    <location>
        <begin position="185"/>
        <end position="245"/>
    </location>
</feature>
<feature type="compositionally biased region" description="Acidic residues" evidence="11">
    <location>
        <begin position="1487"/>
        <end position="1503"/>
    </location>
</feature>
<dbReference type="Gene3D" id="1.10.238.10">
    <property type="entry name" value="EF-hand"/>
    <property type="match status" value="1"/>
</dbReference>
<feature type="compositionally biased region" description="Acidic residues" evidence="11">
    <location>
        <begin position="1739"/>
        <end position="1755"/>
    </location>
</feature>
<protein>
    <submittedName>
        <fullName evidence="14">Calcium-dependent protein kinase 16</fullName>
    </submittedName>
</protein>
<evidence type="ECO:0000256" key="11">
    <source>
        <dbReference type="SAM" id="MobiDB-lite"/>
    </source>
</evidence>
<keyword evidence="6" id="KW-0106">Calcium</keyword>
<comment type="caution">
    <text evidence="14">The sequence shown here is derived from an EMBL/GenBank/DDBJ whole genome shotgun (WGS) entry which is preliminary data.</text>
</comment>
<dbReference type="PROSITE" id="PS00107">
    <property type="entry name" value="PROTEIN_KINASE_ATP"/>
    <property type="match status" value="1"/>
</dbReference>
<dbReference type="InterPro" id="IPR018247">
    <property type="entry name" value="EF_Hand_1_Ca_BS"/>
</dbReference>
<dbReference type="GO" id="GO:0004674">
    <property type="term" value="F:protein serine/threonine kinase activity"/>
    <property type="evidence" value="ECO:0007669"/>
    <property type="project" value="UniProtKB-KW"/>
</dbReference>
<keyword evidence="10" id="KW-0175">Coiled coil</keyword>
<dbReference type="OrthoDB" id="40902at2759"/>
<dbReference type="PANTHER" id="PTHR24349">
    <property type="entry name" value="SERINE/THREONINE-PROTEIN KINASE"/>
    <property type="match status" value="1"/>
</dbReference>
<dbReference type="SUPFAM" id="SSF56112">
    <property type="entry name" value="Protein kinase-like (PK-like)"/>
    <property type="match status" value="1"/>
</dbReference>
<gene>
    <name evidence="14" type="primary">CPK16</name>
    <name evidence="14" type="ORF">AK812_SmicGene27303</name>
</gene>
<evidence type="ECO:0000256" key="4">
    <source>
        <dbReference type="ARBA" id="ARBA00022741"/>
    </source>
</evidence>
<comment type="cofactor">
    <cofactor evidence="1">
        <name>Mg(2+)</name>
        <dbReference type="ChEBI" id="CHEBI:18420"/>
    </cofactor>
</comment>
<keyword evidence="3" id="KW-0808">Transferase</keyword>
<feature type="region of interest" description="Disordered" evidence="11">
    <location>
        <begin position="443"/>
        <end position="484"/>
    </location>
</feature>